<dbReference type="InterPro" id="IPR001932">
    <property type="entry name" value="PPM-type_phosphatase-like_dom"/>
</dbReference>
<comment type="similarity">
    <text evidence="4">Belongs to the PP2C family.</text>
</comment>
<dbReference type="HOGENOM" id="CLU_013173_11_0_1"/>
<evidence type="ECO:0000313" key="6">
    <source>
        <dbReference type="EMBL" id="EKC33574.1"/>
    </source>
</evidence>
<dbReference type="SMART" id="SM00332">
    <property type="entry name" value="PP2Cc"/>
    <property type="match status" value="1"/>
</dbReference>
<dbReference type="FunCoup" id="K1QR40">
    <property type="interactions" value="1043"/>
</dbReference>
<gene>
    <name evidence="6" type="ORF">CGI_10016643</name>
</gene>
<reference evidence="6" key="1">
    <citation type="journal article" date="2012" name="Nature">
        <title>The oyster genome reveals stress adaptation and complexity of shell formation.</title>
        <authorList>
            <person name="Zhang G."/>
            <person name="Fang X."/>
            <person name="Guo X."/>
            <person name="Li L."/>
            <person name="Luo R."/>
            <person name="Xu F."/>
            <person name="Yang P."/>
            <person name="Zhang L."/>
            <person name="Wang X."/>
            <person name="Qi H."/>
            <person name="Xiong Z."/>
            <person name="Que H."/>
            <person name="Xie Y."/>
            <person name="Holland P.W."/>
            <person name="Paps J."/>
            <person name="Zhu Y."/>
            <person name="Wu F."/>
            <person name="Chen Y."/>
            <person name="Wang J."/>
            <person name="Peng C."/>
            <person name="Meng J."/>
            <person name="Yang L."/>
            <person name="Liu J."/>
            <person name="Wen B."/>
            <person name="Zhang N."/>
            <person name="Huang Z."/>
            <person name="Zhu Q."/>
            <person name="Feng Y."/>
            <person name="Mount A."/>
            <person name="Hedgecock D."/>
            <person name="Xu Z."/>
            <person name="Liu Y."/>
            <person name="Domazet-Loso T."/>
            <person name="Du Y."/>
            <person name="Sun X."/>
            <person name="Zhang S."/>
            <person name="Liu B."/>
            <person name="Cheng P."/>
            <person name="Jiang X."/>
            <person name="Li J."/>
            <person name="Fan D."/>
            <person name="Wang W."/>
            <person name="Fu W."/>
            <person name="Wang T."/>
            <person name="Wang B."/>
            <person name="Zhang J."/>
            <person name="Peng Z."/>
            <person name="Li Y."/>
            <person name="Li N."/>
            <person name="Wang J."/>
            <person name="Chen M."/>
            <person name="He Y."/>
            <person name="Tan F."/>
            <person name="Song X."/>
            <person name="Zheng Q."/>
            <person name="Huang R."/>
            <person name="Yang H."/>
            <person name="Du X."/>
            <person name="Chen L."/>
            <person name="Yang M."/>
            <person name="Gaffney P.M."/>
            <person name="Wang S."/>
            <person name="Luo L."/>
            <person name="She Z."/>
            <person name="Ming Y."/>
            <person name="Huang W."/>
            <person name="Zhang S."/>
            <person name="Huang B."/>
            <person name="Zhang Y."/>
            <person name="Qu T."/>
            <person name="Ni P."/>
            <person name="Miao G."/>
            <person name="Wang J."/>
            <person name="Wang Q."/>
            <person name="Steinberg C.E."/>
            <person name="Wang H."/>
            <person name="Li N."/>
            <person name="Qian L."/>
            <person name="Zhang G."/>
            <person name="Li Y."/>
            <person name="Yang H."/>
            <person name="Liu X."/>
            <person name="Wang J."/>
            <person name="Yin Y."/>
            <person name="Wang J."/>
        </authorList>
    </citation>
    <scope>NUCLEOTIDE SEQUENCE [LARGE SCALE GENOMIC DNA]</scope>
    <source>
        <strain evidence="6">05x7-T-G4-1.051#20</strain>
    </source>
</reference>
<dbReference type="Pfam" id="PF00481">
    <property type="entry name" value="PP2C"/>
    <property type="match status" value="1"/>
</dbReference>
<dbReference type="CDD" id="cd00143">
    <property type="entry name" value="PP2Cc"/>
    <property type="match status" value="1"/>
</dbReference>
<dbReference type="InterPro" id="IPR015655">
    <property type="entry name" value="PP2C"/>
</dbReference>
<protein>
    <submittedName>
        <fullName evidence="6">Protein phosphatase 1L</fullName>
    </submittedName>
</protein>
<dbReference type="Gene3D" id="3.60.40.10">
    <property type="entry name" value="PPM-type phosphatase domain"/>
    <property type="match status" value="2"/>
</dbReference>
<evidence type="ECO:0000256" key="4">
    <source>
        <dbReference type="RuleBase" id="RU003465"/>
    </source>
</evidence>
<evidence type="ECO:0000256" key="1">
    <source>
        <dbReference type="ARBA" id="ARBA00022723"/>
    </source>
</evidence>
<sequence>MTTATFLNRFLRKYVFTVESLLFIGLLIFLYHSSSIWQYILSKGKQTDPDIGINENPVHHEHIFPPEQLGRVARELQKDLAAAYALQGRRPHMEDRFNIVSDLEQTGISLFGIFDGHGGEFAAEFTEKTLFKYLLIRIISAELDEQTENFTQMIMEEVNRVDTQLIKAAKANSDISVGGFISFNGVWRVAGVLATSRALGDFPLKDTKMVIADPDILTFNLKFLQPYFMILASDGLWDVFSNQEAVDFIKDRLHEPLFGAKSLVLQAYYRGSSDNISVMVVNFSRGGISKFTSKHS</sequence>
<keyword evidence="3 4" id="KW-0904">Protein phosphatase</keyword>
<evidence type="ECO:0000256" key="3">
    <source>
        <dbReference type="ARBA" id="ARBA00022912"/>
    </source>
</evidence>
<dbReference type="PROSITE" id="PS51746">
    <property type="entry name" value="PPM_2"/>
    <property type="match status" value="1"/>
</dbReference>
<organism evidence="6">
    <name type="scientific">Magallana gigas</name>
    <name type="common">Pacific oyster</name>
    <name type="synonym">Crassostrea gigas</name>
    <dbReference type="NCBI Taxonomy" id="29159"/>
    <lineage>
        <taxon>Eukaryota</taxon>
        <taxon>Metazoa</taxon>
        <taxon>Spiralia</taxon>
        <taxon>Lophotrochozoa</taxon>
        <taxon>Mollusca</taxon>
        <taxon>Bivalvia</taxon>
        <taxon>Autobranchia</taxon>
        <taxon>Pteriomorphia</taxon>
        <taxon>Ostreida</taxon>
        <taxon>Ostreoidea</taxon>
        <taxon>Ostreidae</taxon>
        <taxon>Magallana</taxon>
    </lineage>
</organism>
<dbReference type="PROSITE" id="PS01032">
    <property type="entry name" value="PPM_1"/>
    <property type="match status" value="1"/>
</dbReference>
<dbReference type="InterPro" id="IPR036457">
    <property type="entry name" value="PPM-type-like_dom_sf"/>
</dbReference>
<evidence type="ECO:0000256" key="2">
    <source>
        <dbReference type="ARBA" id="ARBA00022801"/>
    </source>
</evidence>
<dbReference type="EMBL" id="JH817251">
    <property type="protein sequence ID" value="EKC33574.1"/>
    <property type="molecule type" value="Genomic_DNA"/>
</dbReference>
<feature type="domain" description="PPM-type phosphatase" evidence="5">
    <location>
        <begin position="80"/>
        <end position="283"/>
    </location>
</feature>
<keyword evidence="1" id="KW-0479">Metal-binding</keyword>
<name>K1QR40_MAGGI</name>
<dbReference type="SUPFAM" id="SSF81606">
    <property type="entry name" value="PP2C-like"/>
    <property type="match status" value="1"/>
</dbReference>
<dbReference type="InterPro" id="IPR000222">
    <property type="entry name" value="PP2C_BS"/>
</dbReference>
<accession>K1QR40</accession>
<dbReference type="PANTHER" id="PTHR47992">
    <property type="entry name" value="PROTEIN PHOSPHATASE"/>
    <property type="match status" value="1"/>
</dbReference>
<evidence type="ECO:0000259" key="5">
    <source>
        <dbReference type="PROSITE" id="PS51746"/>
    </source>
</evidence>
<dbReference type="InParanoid" id="K1QR40"/>
<dbReference type="GO" id="GO:0046872">
    <property type="term" value="F:metal ion binding"/>
    <property type="evidence" value="ECO:0007669"/>
    <property type="project" value="UniProtKB-KW"/>
</dbReference>
<proteinExistence type="inferred from homology"/>
<dbReference type="AlphaFoldDB" id="K1QR40"/>
<dbReference type="GO" id="GO:0004722">
    <property type="term" value="F:protein serine/threonine phosphatase activity"/>
    <property type="evidence" value="ECO:0007669"/>
    <property type="project" value="InterPro"/>
</dbReference>
<keyword evidence="2 4" id="KW-0378">Hydrolase</keyword>